<feature type="compositionally biased region" description="Basic and acidic residues" evidence="1">
    <location>
        <begin position="151"/>
        <end position="162"/>
    </location>
</feature>
<feature type="region of interest" description="Disordered" evidence="1">
    <location>
        <begin position="1"/>
        <end position="218"/>
    </location>
</feature>
<feature type="non-terminal residue" evidence="2">
    <location>
        <position position="303"/>
    </location>
</feature>
<feature type="compositionally biased region" description="Basic and acidic residues" evidence="1">
    <location>
        <begin position="19"/>
        <end position="31"/>
    </location>
</feature>
<proteinExistence type="predicted"/>
<dbReference type="EMBL" id="CADCWC010000307">
    <property type="protein sequence ID" value="CAA9543303.1"/>
    <property type="molecule type" value="Genomic_DNA"/>
</dbReference>
<feature type="compositionally biased region" description="Basic residues" evidence="1">
    <location>
        <begin position="82"/>
        <end position="104"/>
    </location>
</feature>
<reference evidence="2" key="1">
    <citation type="submission" date="2020-02" db="EMBL/GenBank/DDBJ databases">
        <authorList>
            <person name="Meier V. D."/>
        </authorList>
    </citation>
    <scope>NUCLEOTIDE SEQUENCE</scope>
    <source>
        <strain evidence="2">AVDCRST_MAG79</strain>
    </source>
</reference>
<dbReference type="AlphaFoldDB" id="A0A6J4U7S4"/>
<feature type="compositionally biased region" description="Basic and acidic residues" evidence="1">
    <location>
        <begin position="132"/>
        <end position="143"/>
    </location>
</feature>
<sequence>ERRRSRTGDRCGRRRRRRSAIDSEDGRPQPERRRRRADRGRLPARHHLRAADRAARSERVAGRRAVAARRAARTRHDGLPPRHGRDRARHALAARLRRSRRPRDRARAQPDRDDGGHDRGARRGLRPRAHRARPDARHGDRHGAACVPDRAGVDHHPRGEPGRRHRDARTRDLDLSGSRRLRRGGPPARGDLRRVGPGGRRRPAPDHRSPPAAPAAAAAARLLHAERRVHGPARGGPRLPRLRRAAAHPVLGLDDLRGARPVLLPVADHRAGPLPRTPRRRLLPARRRPGACARPRPAADPPV</sequence>
<feature type="compositionally biased region" description="Basic and acidic residues" evidence="1">
    <location>
        <begin position="105"/>
        <end position="121"/>
    </location>
</feature>
<organism evidence="2">
    <name type="scientific">uncultured Thermoleophilia bacterium</name>
    <dbReference type="NCBI Taxonomy" id="1497501"/>
    <lineage>
        <taxon>Bacteria</taxon>
        <taxon>Bacillati</taxon>
        <taxon>Actinomycetota</taxon>
        <taxon>Thermoleophilia</taxon>
        <taxon>environmental samples</taxon>
    </lineage>
</organism>
<feature type="compositionally biased region" description="Basic and acidic residues" evidence="1">
    <location>
        <begin position="49"/>
        <end position="61"/>
    </location>
</feature>
<gene>
    <name evidence="2" type="ORF">AVDCRST_MAG79-2035</name>
</gene>
<feature type="compositionally biased region" description="Basic residues" evidence="1">
    <location>
        <begin position="277"/>
        <end position="289"/>
    </location>
</feature>
<accession>A0A6J4U7S4</accession>
<feature type="compositionally biased region" description="Basic residues" evidence="1">
    <location>
        <begin position="122"/>
        <end position="131"/>
    </location>
</feature>
<feature type="compositionally biased region" description="Basic residues" evidence="1">
    <location>
        <begin position="32"/>
        <end position="48"/>
    </location>
</feature>
<protein>
    <submittedName>
        <fullName evidence="2">Dipeptide transport system permease protein DppC</fullName>
    </submittedName>
</protein>
<evidence type="ECO:0000256" key="1">
    <source>
        <dbReference type="SAM" id="MobiDB-lite"/>
    </source>
</evidence>
<evidence type="ECO:0000313" key="2">
    <source>
        <dbReference type="EMBL" id="CAA9543303.1"/>
    </source>
</evidence>
<name>A0A6J4U7S4_9ACTN</name>
<feature type="region of interest" description="Disordered" evidence="1">
    <location>
        <begin position="268"/>
        <end position="303"/>
    </location>
</feature>
<feature type="compositionally biased region" description="Basic and acidic residues" evidence="1">
    <location>
        <begin position="1"/>
        <end position="11"/>
    </location>
</feature>
<feature type="non-terminal residue" evidence="2">
    <location>
        <position position="1"/>
    </location>
</feature>